<protein>
    <recommendedName>
        <fullName evidence="9">NADH-quinone oxidoreductase subunit</fullName>
    </recommendedName>
</protein>
<keyword evidence="5 7" id="KW-1133">Transmembrane helix</keyword>
<dbReference type="PANTHER" id="PTHR11058:SF9">
    <property type="entry name" value="NADH-UBIQUINONE OXIDOREDUCTASE CHAIN 3"/>
    <property type="match status" value="1"/>
</dbReference>
<keyword evidence="6 7" id="KW-0472">Membrane</keyword>
<accession>A0A0F9SZS0</accession>
<feature type="transmembrane region" description="Helical" evidence="7">
    <location>
        <begin position="91"/>
        <end position="112"/>
    </location>
</feature>
<evidence type="ECO:0000256" key="1">
    <source>
        <dbReference type="ARBA" id="ARBA00004370"/>
    </source>
</evidence>
<comment type="caution">
    <text evidence="8">The sequence shown here is derived from an EMBL/GenBank/DDBJ whole genome shotgun (WGS) entry which is preliminary data.</text>
</comment>
<dbReference type="Pfam" id="PF00507">
    <property type="entry name" value="Oxidored_q4"/>
    <property type="match status" value="1"/>
</dbReference>
<evidence type="ECO:0000256" key="2">
    <source>
        <dbReference type="ARBA" id="ARBA00008472"/>
    </source>
</evidence>
<keyword evidence="4 7" id="KW-0812">Transmembrane</keyword>
<evidence type="ECO:0000256" key="7">
    <source>
        <dbReference type="SAM" id="Phobius"/>
    </source>
</evidence>
<feature type="transmembrane region" description="Helical" evidence="7">
    <location>
        <begin position="6"/>
        <end position="28"/>
    </location>
</feature>
<evidence type="ECO:0000256" key="3">
    <source>
        <dbReference type="ARBA" id="ARBA00022448"/>
    </source>
</evidence>
<name>A0A0F9SZS0_9ZZZZ</name>
<evidence type="ECO:0000256" key="4">
    <source>
        <dbReference type="ARBA" id="ARBA00022692"/>
    </source>
</evidence>
<reference evidence="8" key="1">
    <citation type="journal article" date="2015" name="Nature">
        <title>Complex archaea that bridge the gap between prokaryotes and eukaryotes.</title>
        <authorList>
            <person name="Spang A."/>
            <person name="Saw J.H."/>
            <person name="Jorgensen S.L."/>
            <person name="Zaremba-Niedzwiedzka K."/>
            <person name="Martijn J."/>
            <person name="Lind A.E."/>
            <person name="van Eijk R."/>
            <person name="Schleper C."/>
            <person name="Guy L."/>
            <person name="Ettema T.J."/>
        </authorList>
    </citation>
    <scope>NUCLEOTIDE SEQUENCE</scope>
</reference>
<dbReference type="EMBL" id="LAZR01002086">
    <property type="protein sequence ID" value="KKN34753.1"/>
    <property type="molecule type" value="Genomic_DNA"/>
</dbReference>
<evidence type="ECO:0008006" key="9">
    <source>
        <dbReference type="Google" id="ProtNLM"/>
    </source>
</evidence>
<dbReference type="GO" id="GO:0008137">
    <property type="term" value="F:NADH dehydrogenase (ubiquinone) activity"/>
    <property type="evidence" value="ECO:0007669"/>
    <property type="project" value="InterPro"/>
</dbReference>
<gene>
    <name evidence="8" type="ORF">LCGC14_0790470</name>
</gene>
<organism evidence="8">
    <name type="scientific">marine sediment metagenome</name>
    <dbReference type="NCBI Taxonomy" id="412755"/>
    <lineage>
        <taxon>unclassified sequences</taxon>
        <taxon>metagenomes</taxon>
        <taxon>ecological metagenomes</taxon>
    </lineage>
</organism>
<dbReference type="InterPro" id="IPR038430">
    <property type="entry name" value="NDAH_ubi_oxred_su3_sf"/>
</dbReference>
<evidence type="ECO:0000256" key="6">
    <source>
        <dbReference type="ARBA" id="ARBA00023136"/>
    </source>
</evidence>
<dbReference type="InterPro" id="IPR000440">
    <property type="entry name" value="NADH_UbQ/plastoQ_OxRdtase_su3"/>
</dbReference>
<keyword evidence="3" id="KW-0813">Transport</keyword>
<dbReference type="PANTHER" id="PTHR11058">
    <property type="entry name" value="NADH-UBIQUINONE OXIDOREDUCTASE CHAIN 3"/>
    <property type="match status" value="1"/>
</dbReference>
<dbReference type="GO" id="GO:0030964">
    <property type="term" value="C:NADH dehydrogenase complex"/>
    <property type="evidence" value="ECO:0007669"/>
    <property type="project" value="TreeGrafter"/>
</dbReference>
<dbReference type="Gene3D" id="1.20.58.1610">
    <property type="entry name" value="NADH:ubiquinone/plastoquinone oxidoreductase, chain 3"/>
    <property type="match status" value="1"/>
</dbReference>
<comment type="subcellular location">
    <subcellularLocation>
        <location evidence="1">Membrane</location>
    </subcellularLocation>
</comment>
<evidence type="ECO:0000256" key="5">
    <source>
        <dbReference type="ARBA" id="ARBA00022989"/>
    </source>
</evidence>
<feature type="transmembrane region" description="Helical" evidence="7">
    <location>
        <begin position="65"/>
        <end position="85"/>
    </location>
</feature>
<evidence type="ECO:0000313" key="8">
    <source>
        <dbReference type="EMBL" id="KKN34753.1"/>
    </source>
</evidence>
<dbReference type="AlphaFoldDB" id="A0A0F9SZS0"/>
<sequence>MSELSQYAILFGLSIGVFGFVISLYAFARAIGRARAEPGKDVPATAGTLSRDPVWVRYHARYAGYALLFLAFDMEMAFMYPWAVVYREEGLIALLDMGVFLAILFLGLLYGWSQGALRRQ</sequence>
<comment type="similarity">
    <text evidence="2">Belongs to the complex I subunit 3 family.</text>
</comment>
<proteinExistence type="inferred from homology"/>